<reference evidence="2 3" key="1">
    <citation type="journal article" date="2016" name="Nat. Commun.">
        <title>Thousands of microbial genomes shed light on interconnected biogeochemical processes in an aquifer system.</title>
        <authorList>
            <person name="Anantharaman K."/>
            <person name="Brown C.T."/>
            <person name="Hug L.A."/>
            <person name="Sharon I."/>
            <person name="Castelle C.J."/>
            <person name="Probst A.J."/>
            <person name="Thomas B.C."/>
            <person name="Singh A."/>
            <person name="Wilkins M.J."/>
            <person name="Karaoz U."/>
            <person name="Brodie E.L."/>
            <person name="Williams K.H."/>
            <person name="Hubbard S.S."/>
            <person name="Banfield J.F."/>
        </authorList>
    </citation>
    <scope>NUCLEOTIDE SEQUENCE [LARGE SCALE GENOMIC DNA]</scope>
</reference>
<evidence type="ECO:0000256" key="1">
    <source>
        <dbReference type="SAM" id="Phobius"/>
    </source>
</evidence>
<sequence length="276" mass="30021">MEGEDQKIDQIVNKSQKGKIWPIFILALLLIGAGVGGYFVFTGRSLEIGKTTNDIRWELMDDGNYRASSTPPGCPSPLVLDPPTDLSKVVSVLYPGQSRGGDYKPHGGLRFADNANEAIITAPMDASVVNGSRYIESGEIQYLFSFVNSCGIQYRLDHLRVLSPSFATLAEKLPAAKEDDSRTTEFNPPAEIKAGDIIATTVGIINSGNAGFDFGVYDLRQQNEASKDPSFRTANADDPGQAWHALCWFDLFSANNEAKVRSLPATANNSQSDYCK</sequence>
<evidence type="ECO:0000313" key="3">
    <source>
        <dbReference type="Proteomes" id="UP000178583"/>
    </source>
</evidence>
<name>A0A1F5E4W8_9BACT</name>
<keyword evidence="1" id="KW-0812">Transmembrane</keyword>
<dbReference type="AlphaFoldDB" id="A0A1F5E4W8"/>
<protein>
    <submittedName>
        <fullName evidence="2">Uncharacterized protein</fullName>
    </submittedName>
</protein>
<proteinExistence type="predicted"/>
<comment type="caution">
    <text evidence="2">The sequence shown here is derived from an EMBL/GenBank/DDBJ whole genome shotgun (WGS) entry which is preliminary data.</text>
</comment>
<feature type="transmembrane region" description="Helical" evidence="1">
    <location>
        <begin position="20"/>
        <end position="41"/>
    </location>
</feature>
<dbReference type="EMBL" id="MEZY01000051">
    <property type="protein sequence ID" value="OGD62314.1"/>
    <property type="molecule type" value="Genomic_DNA"/>
</dbReference>
<organism evidence="2 3">
    <name type="scientific">Candidatus Berkelbacteria bacterium RIFOXYA2_FULL_43_10</name>
    <dbReference type="NCBI Taxonomy" id="1797472"/>
    <lineage>
        <taxon>Bacteria</taxon>
        <taxon>Candidatus Berkelbacteria</taxon>
    </lineage>
</organism>
<accession>A0A1F5E4W8</accession>
<dbReference type="Proteomes" id="UP000178583">
    <property type="component" value="Unassembled WGS sequence"/>
</dbReference>
<dbReference type="STRING" id="1797472.A2215_03715"/>
<keyword evidence="1" id="KW-0472">Membrane</keyword>
<evidence type="ECO:0000313" key="2">
    <source>
        <dbReference type="EMBL" id="OGD62314.1"/>
    </source>
</evidence>
<gene>
    <name evidence="2" type="ORF">A2215_03715</name>
</gene>
<keyword evidence="1" id="KW-1133">Transmembrane helix</keyword>